<protein>
    <recommendedName>
        <fullName evidence="3">DUF1127 domain-containing protein</fullName>
    </recommendedName>
</protein>
<evidence type="ECO:0000313" key="1">
    <source>
        <dbReference type="EMBL" id="MFC4828568.1"/>
    </source>
</evidence>
<sequence>MNSAALAPAPSTRGIRRWTLPGRMLRRISAGVARGRSHFLEDLDPREVHRLQQEADSLRTENFRTVAVGRLI</sequence>
<name>A0ABV9R5F7_9MICO</name>
<organism evidence="1 2">
    <name type="scientific">Agromyces aurantiacus</name>
    <dbReference type="NCBI Taxonomy" id="165814"/>
    <lineage>
        <taxon>Bacteria</taxon>
        <taxon>Bacillati</taxon>
        <taxon>Actinomycetota</taxon>
        <taxon>Actinomycetes</taxon>
        <taxon>Micrococcales</taxon>
        <taxon>Microbacteriaceae</taxon>
        <taxon>Agromyces</taxon>
    </lineage>
</organism>
<evidence type="ECO:0000313" key="2">
    <source>
        <dbReference type="Proteomes" id="UP001595960"/>
    </source>
</evidence>
<dbReference type="Proteomes" id="UP001595960">
    <property type="component" value="Unassembled WGS sequence"/>
</dbReference>
<keyword evidence="2" id="KW-1185">Reference proteome</keyword>
<reference evidence="2" key="1">
    <citation type="journal article" date="2019" name="Int. J. Syst. Evol. Microbiol.">
        <title>The Global Catalogue of Microorganisms (GCM) 10K type strain sequencing project: providing services to taxonomists for standard genome sequencing and annotation.</title>
        <authorList>
            <consortium name="The Broad Institute Genomics Platform"/>
            <consortium name="The Broad Institute Genome Sequencing Center for Infectious Disease"/>
            <person name="Wu L."/>
            <person name="Ma J."/>
        </authorList>
    </citation>
    <scope>NUCLEOTIDE SEQUENCE [LARGE SCALE GENOMIC DNA]</scope>
    <source>
        <strain evidence="2">CGMCC 1.12192</strain>
    </source>
</reference>
<dbReference type="RefSeq" id="WP_204391710.1">
    <property type="nucleotide sequence ID" value="NZ_JAFBBW010000001.1"/>
</dbReference>
<proteinExistence type="predicted"/>
<comment type="caution">
    <text evidence="1">The sequence shown here is derived from an EMBL/GenBank/DDBJ whole genome shotgun (WGS) entry which is preliminary data.</text>
</comment>
<accession>A0ABV9R5F7</accession>
<gene>
    <name evidence="1" type="ORF">ACFPER_07205</name>
</gene>
<evidence type="ECO:0008006" key="3">
    <source>
        <dbReference type="Google" id="ProtNLM"/>
    </source>
</evidence>
<dbReference type="EMBL" id="JBHSJC010000001">
    <property type="protein sequence ID" value="MFC4828568.1"/>
    <property type="molecule type" value="Genomic_DNA"/>
</dbReference>